<evidence type="ECO:0000313" key="3">
    <source>
        <dbReference type="Proteomes" id="UP000183974"/>
    </source>
</evidence>
<dbReference type="STRING" id="337701.SAMN05444398_105111"/>
<dbReference type="GO" id="GO:0016740">
    <property type="term" value="F:transferase activity"/>
    <property type="evidence" value="ECO:0007669"/>
    <property type="project" value="UniProtKB-KW"/>
</dbReference>
<organism evidence="2 3">
    <name type="scientific">Roseovarius pacificus</name>
    <dbReference type="NCBI Taxonomy" id="337701"/>
    <lineage>
        <taxon>Bacteria</taxon>
        <taxon>Pseudomonadati</taxon>
        <taxon>Pseudomonadota</taxon>
        <taxon>Alphaproteobacteria</taxon>
        <taxon>Rhodobacterales</taxon>
        <taxon>Roseobacteraceae</taxon>
        <taxon>Roseovarius</taxon>
    </lineage>
</organism>
<dbReference type="RefSeq" id="WP_073034777.1">
    <property type="nucleotide sequence ID" value="NZ_BMLR01000005.1"/>
</dbReference>
<name>A0A1M7D4T9_9RHOB</name>
<proteinExistence type="predicted"/>
<evidence type="ECO:0000259" key="1">
    <source>
        <dbReference type="Pfam" id="PF03417"/>
    </source>
</evidence>
<sequence length="343" mass="36587">MSEVMASELGRVTARGTPRQIGRTLGEAGRDAVREVLLGADYWQAVTDPAHAGAVEVMAENVKAMFPSVWEELQGLAEGLELPLEQVVAWNCRGDLMSNVPDGCTTVQIPGDVPVIGHNEDGLPGFRGHAFVAGITPDDGPALMSFCYPGSIPGHTFAANAAGLVQAVNNLRLRGVAPQLPRMGLGRAVLACEGMDKALALLARHNDSGGFHMTLAQAGDTRVMSVEFGGEACSTRQIEAPAVHANHALHMGARAAEQTITDSSRDRQARGAQMIGDGVTDPLRILRDTGGTGLPIHRCSPDDPDNENTLATALFRIEKSSVEWRLHDQTSERPVIEGRWPRS</sequence>
<keyword evidence="2" id="KW-0808">Transferase</keyword>
<dbReference type="Proteomes" id="UP000183974">
    <property type="component" value="Unassembled WGS sequence"/>
</dbReference>
<dbReference type="InterPro" id="IPR047801">
    <property type="entry name" value="Peptidase_C45"/>
</dbReference>
<dbReference type="Pfam" id="PF03417">
    <property type="entry name" value="AAT"/>
    <property type="match status" value="1"/>
</dbReference>
<dbReference type="EMBL" id="FRBR01000005">
    <property type="protein sequence ID" value="SHL74417.1"/>
    <property type="molecule type" value="Genomic_DNA"/>
</dbReference>
<dbReference type="OrthoDB" id="6793339at2"/>
<dbReference type="PANTHER" id="PTHR34180:SF1">
    <property type="entry name" value="BETA-ALANYL-DOPAMINE_CARCININE HYDROLASE"/>
    <property type="match status" value="1"/>
</dbReference>
<evidence type="ECO:0000313" key="2">
    <source>
        <dbReference type="EMBL" id="SHL74417.1"/>
    </source>
</evidence>
<keyword evidence="3" id="KW-1185">Reference proteome</keyword>
<accession>A0A1M7D4T9</accession>
<dbReference type="InterPro" id="IPR005079">
    <property type="entry name" value="Peptidase_C45_hydrolase"/>
</dbReference>
<dbReference type="AlphaFoldDB" id="A0A1M7D4T9"/>
<dbReference type="NCBIfam" id="NF040521">
    <property type="entry name" value="C45_proenzyme"/>
    <property type="match status" value="1"/>
</dbReference>
<dbReference type="Gene3D" id="3.60.60.10">
    <property type="entry name" value="Penicillin V Acylase, Chain A"/>
    <property type="match status" value="1"/>
</dbReference>
<reference evidence="2 3" key="1">
    <citation type="submission" date="2016-11" db="EMBL/GenBank/DDBJ databases">
        <authorList>
            <person name="Jaros S."/>
            <person name="Januszkiewicz K."/>
            <person name="Wedrychowicz H."/>
        </authorList>
    </citation>
    <scope>NUCLEOTIDE SEQUENCE [LARGE SCALE GENOMIC DNA]</scope>
    <source>
        <strain evidence="2 3">DSM 29589</strain>
    </source>
</reference>
<feature type="domain" description="Peptidase C45 hydrolase" evidence="1">
    <location>
        <begin position="113"/>
        <end position="328"/>
    </location>
</feature>
<dbReference type="InterPro" id="IPR047794">
    <property type="entry name" value="C45_proenzyme-like"/>
</dbReference>
<dbReference type="PANTHER" id="PTHR34180">
    <property type="entry name" value="PEPTIDASE C45"/>
    <property type="match status" value="1"/>
</dbReference>
<gene>
    <name evidence="2" type="ORF">SAMN05444398_105111</name>
</gene>
<protein>
    <submittedName>
        <fullName evidence="2">Acyl-coenzyme A:6-aminopenicillanic acid acyl-transferase</fullName>
    </submittedName>
</protein>